<dbReference type="AlphaFoldDB" id="A0A1H0CES5"/>
<reference evidence="2 3" key="1">
    <citation type="submission" date="2016-10" db="EMBL/GenBank/DDBJ databases">
        <authorList>
            <person name="de Groot N.N."/>
        </authorList>
    </citation>
    <scope>NUCLEOTIDE SEQUENCE [LARGE SCALE GENOMIC DNA]</scope>
    <source>
        <strain evidence="2 3">CGMCC 1.11147</strain>
    </source>
</reference>
<keyword evidence="3" id="KW-1185">Reference proteome</keyword>
<gene>
    <name evidence="2" type="ORF">SAMN05192576_2405</name>
</gene>
<feature type="region of interest" description="Disordered" evidence="1">
    <location>
        <begin position="96"/>
        <end position="118"/>
    </location>
</feature>
<sequence length="118" mass="12249">MGLLSRFFGSRPDEAAVTHAVADAVASQPGVSAHSLTYNHQQYKGGALSGVVDVADTPAFLAVLRTAYAVLSDLLGDDVNRVTFYLSGRTPDGDSVVPGDLGLVQPPTGRDLATHLSP</sequence>
<dbReference type="STRING" id="1005944.SAMN05192576_2405"/>
<dbReference type="Proteomes" id="UP000199004">
    <property type="component" value="Unassembled WGS sequence"/>
</dbReference>
<dbReference type="RefSeq" id="WP_091025026.1">
    <property type="nucleotide sequence ID" value="NZ_BKAE01000006.1"/>
</dbReference>
<proteinExistence type="predicted"/>
<evidence type="ECO:0000313" key="3">
    <source>
        <dbReference type="Proteomes" id="UP000199004"/>
    </source>
</evidence>
<evidence type="ECO:0000256" key="1">
    <source>
        <dbReference type="SAM" id="MobiDB-lite"/>
    </source>
</evidence>
<accession>A0A1H0CES5</accession>
<dbReference type="OrthoDB" id="3784922at2"/>
<dbReference type="EMBL" id="FNIC01000003">
    <property type="protein sequence ID" value="SDN56404.1"/>
    <property type="molecule type" value="Genomic_DNA"/>
</dbReference>
<name>A0A1H0CES5_9ACTN</name>
<organism evidence="2 3">
    <name type="scientific">Nocardioides szechwanensis</name>
    <dbReference type="NCBI Taxonomy" id="1005944"/>
    <lineage>
        <taxon>Bacteria</taxon>
        <taxon>Bacillati</taxon>
        <taxon>Actinomycetota</taxon>
        <taxon>Actinomycetes</taxon>
        <taxon>Propionibacteriales</taxon>
        <taxon>Nocardioidaceae</taxon>
        <taxon>Nocardioides</taxon>
    </lineage>
</organism>
<evidence type="ECO:0000313" key="2">
    <source>
        <dbReference type="EMBL" id="SDN56404.1"/>
    </source>
</evidence>
<protein>
    <submittedName>
        <fullName evidence="2">Uncharacterized protein</fullName>
    </submittedName>
</protein>